<evidence type="ECO:0000313" key="9">
    <source>
        <dbReference type="Proteomes" id="UP000471120"/>
    </source>
</evidence>
<dbReference type="Gene3D" id="2.40.110.10">
    <property type="entry name" value="Butyryl-CoA Dehydrogenase, subunit A, domain 2"/>
    <property type="match status" value="1"/>
</dbReference>
<evidence type="ECO:0000313" key="8">
    <source>
        <dbReference type="EMBL" id="TXG90151.1"/>
    </source>
</evidence>
<comment type="similarity">
    <text evidence="2 5">Belongs to the acyl-CoA dehydrogenase family.</text>
</comment>
<reference evidence="8 9" key="1">
    <citation type="submission" date="2018-07" db="EMBL/GenBank/DDBJ databases">
        <title>Genome sequence of Rhodococcus rhodnii ATCC 35071 from Rhodnius prolixus.</title>
        <authorList>
            <person name="Patel V."/>
            <person name="Vogel K.J."/>
        </authorList>
    </citation>
    <scope>NUCLEOTIDE SEQUENCE [LARGE SCALE GENOMIC DNA]</scope>
    <source>
        <strain evidence="8 9">ATCC 35071</strain>
    </source>
</reference>
<evidence type="ECO:0000259" key="7">
    <source>
        <dbReference type="Pfam" id="PF02770"/>
    </source>
</evidence>
<dbReference type="Pfam" id="PF00441">
    <property type="entry name" value="Acyl-CoA_dh_1"/>
    <property type="match status" value="1"/>
</dbReference>
<keyword evidence="3 5" id="KW-0285">Flavoprotein</keyword>
<dbReference type="RefSeq" id="WP_010837455.1">
    <property type="nucleotide sequence ID" value="NZ_QRCM01000001.1"/>
</dbReference>
<dbReference type="InterPro" id="IPR009100">
    <property type="entry name" value="AcylCoA_DH/oxidase_NM_dom_sf"/>
</dbReference>
<organism evidence="8 9">
    <name type="scientific">Rhodococcus rhodnii</name>
    <dbReference type="NCBI Taxonomy" id="38312"/>
    <lineage>
        <taxon>Bacteria</taxon>
        <taxon>Bacillati</taxon>
        <taxon>Actinomycetota</taxon>
        <taxon>Actinomycetes</taxon>
        <taxon>Mycobacteriales</taxon>
        <taxon>Nocardiaceae</taxon>
        <taxon>Rhodococcus</taxon>
    </lineage>
</organism>
<keyword evidence="5" id="KW-0560">Oxidoreductase</keyword>
<dbReference type="InterPro" id="IPR006091">
    <property type="entry name" value="Acyl-CoA_Oxase/DH_mid-dom"/>
</dbReference>
<protein>
    <submittedName>
        <fullName evidence="8">Acyl-CoA dehydrogenase</fullName>
    </submittedName>
</protein>
<dbReference type="Gene3D" id="1.20.140.10">
    <property type="entry name" value="Butyryl-CoA Dehydrogenase, subunit A, domain 3"/>
    <property type="match status" value="1"/>
</dbReference>
<dbReference type="Pfam" id="PF02770">
    <property type="entry name" value="Acyl-CoA_dh_M"/>
    <property type="match status" value="1"/>
</dbReference>
<dbReference type="PANTHER" id="PTHR43884:SF19">
    <property type="entry name" value="ACYL-COA DEHYDROGENASE FADE4-RELATED"/>
    <property type="match status" value="1"/>
</dbReference>
<evidence type="ECO:0000256" key="1">
    <source>
        <dbReference type="ARBA" id="ARBA00001974"/>
    </source>
</evidence>
<dbReference type="InterPro" id="IPR046373">
    <property type="entry name" value="Acyl-CoA_Oxase/DH_mid-dom_sf"/>
</dbReference>
<dbReference type="PANTHER" id="PTHR43884">
    <property type="entry name" value="ACYL-COA DEHYDROGENASE"/>
    <property type="match status" value="1"/>
</dbReference>
<feature type="domain" description="Acyl-CoA oxidase/dehydrogenase middle" evidence="7">
    <location>
        <begin position="127"/>
        <end position="218"/>
    </location>
</feature>
<dbReference type="SUPFAM" id="SSF56645">
    <property type="entry name" value="Acyl-CoA dehydrogenase NM domain-like"/>
    <property type="match status" value="1"/>
</dbReference>
<comment type="cofactor">
    <cofactor evidence="1 5">
        <name>FAD</name>
        <dbReference type="ChEBI" id="CHEBI:57692"/>
    </cofactor>
</comment>
<proteinExistence type="inferred from homology"/>
<feature type="domain" description="Acyl-CoA dehydrogenase/oxidase C-terminal" evidence="6">
    <location>
        <begin position="233"/>
        <end position="370"/>
    </location>
</feature>
<sequence length="556" mass="57703">MTAVAAPLTPAVLDEALGDPFDAGNPFGMDAILAADAAGVPLASAHALLRDLGVQRLFVPTELGGALDSVPDLIAALQPVFARDAGLGLGFGVTTLMAALNVWHSGDDELRRRVAGVVLAGHPVSVAYHELDHGNDLASNDLRADRTASGYALTGRKEVVNNAARAAAAVVFARTSEKPGRSHSLFYVDLDEAASTATRLDRFRTTALDSVQLGGFAFDAHPVAESALIGAEGKGIEIALKSFQVSRVVMASAGLGPVDLALHTTASFARQRVVFGRPVDEIAHARTNLAIAQSLLLAVEAAVDEAAASLHTAPEAAGARAAAVKYAAPLLLESAMEHLAVVLGARFYLRTGPFAVFGKHYRDLAPVGIGHAGSTSCLLSLLPQIRQLLREDAGTPVAARPDDLGHLDLSRLSLRTGSPDPVISAIPHASPLTGPEGADPAAEAAERLDRLRAAAAALPASALGVAAPAEAFDVAHEYAITFVAGAALAARERDRSPFADAWVRIALAAVHNHRRARPAVAPADVAVVADRIGRHLDDGRSLLRDGRPVCRSMPAL</sequence>
<dbReference type="InterPro" id="IPR037069">
    <property type="entry name" value="AcylCoA_DH/ox_N_sf"/>
</dbReference>
<evidence type="ECO:0000256" key="2">
    <source>
        <dbReference type="ARBA" id="ARBA00009347"/>
    </source>
</evidence>
<dbReference type="GO" id="GO:0003995">
    <property type="term" value="F:acyl-CoA dehydrogenase activity"/>
    <property type="evidence" value="ECO:0007669"/>
    <property type="project" value="TreeGrafter"/>
</dbReference>
<evidence type="ECO:0000256" key="4">
    <source>
        <dbReference type="ARBA" id="ARBA00022827"/>
    </source>
</evidence>
<dbReference type="AlphaFoldDB" id="A0A6P2CEK8"/>
<evidence type="ECO:0000256" key="5">
    <source>
        <dbReference type="RuleBase" id="RU362125"/>
    </source>
</evidence>
<dbReference type="InterPro" id="IPR009075">
    <property type="entry name" value="AcylCo_DH/oxidase_C"/>
</dbReference>
<dbReference type="EMBL" id="QRCM01000001">
    <property type="protein sequence ID" value="TXG90151.1"/>
    <property type="molecule type" value="Genomic_DNA"/>
</dbReference>
<keyword evidence="4 5" id="KW-0274">FAD</keyword>
<accession>A0A6P2CEK8</accession>
<dbReference type="GO" id="GO:0005886">
    <property type="term" value="C:plasma membrane"/>
    <property type="evidence" value="ECO:0007669"/>
    <property type="project" value="TreeGrafter"/>
</dbReference>
<dbReference type="Proteomes" id="UP000471120">
    <property type="component" value="Unassembled WGS sequence"/>
</dbReference>
<gene>
    <name evidence="8" type="ORF">DW322_07875</name>
</gene>
<dbReference type="SUPFAM" id="SSF47203">
    <property type="entry name" value="Acyl-CoA dehydrogenase C-terminal domain-like"/>
    <property type="match status" value="1"/>
</dbReference>
<name>A0A6P2CEK8_9NOCA</name>
<dbReference type="Gene3D" id="1.10.540.10">
    <property type="entry name" value="Acyl-CoA dehydrogenase/oxidase, N-terminal domain"/>
    <property type="match status" value="1"/>
</dbReference>
<dbReference type="InterPro" id="IPR036250">
    <property type="entry name" value="AcylCo_DH-like_C"/>
</dbReference>
<dbReference type="GO" id="GO:0050660">
    <property type="term" value="F:flavin adenine dinucleotide binding"/>
    <property type="evidence" value="ECO:0007669"/>
    <property type="project" value="InterPro"/>
</dbReference>
<evidence type="ECO:0000256" key="3">
    <source>
        <dbReference type="ARBA" id="ARBA00022630"/>
    </source>
</evidence>
<comment type="caution">
    <text evidence="8">The sequence shown here is derived from an EMBL/GenBank/DDBJ whole genome shotgun (WGS) entry which is preliminary data.</text>
</comment>
<evidence type="ECO:0000259" key="6">
    <source>
        <dbReference type="Pfam" id="PF00441"/>
    </source>
</evidence>